<gene>
    <name evidence="3" type="ORF">SAMN05444373_100449</name>
</gene>
<accession>A0A1M6C5N1</accession>
<feature type="domain" description="Nucleoside transporter/FeoB GTPase Gate" evidence="2">
    <location>
        <begin position="44"/>
        <end position="143"/>
    </location>
</feature>
<keyword evidence="1" id="KW-0472">Membrane</keyword>
<feature type="transmembrane region" description="Helical" evidence="1">
    <location>
        <begin position="45"/>
        <end position="66"/>
    </location>
</feature>
<evidence type="ECO:0000313" key="3">
    <source>
        <dbReference type="EMBL" id="SHI56054.1"/>
    </source>
</evidence>
<feature type="transmembrane region" description="Helical" evidence="1">
    <location>
        <begin position="12"/>
        <end position="33"/>
    </location>
</feature>
<dbReference type="OrthoDB" id="9805623at2"/>
<keyword evidence="4" id="KW-1185">Reference proteome</keyword>
<evidence type="ECO:0000256" key="1">
    <source>
        <dbReference type="SAM" id="Phobius"/>
    </source>
</evidence>
<dbReference type="Pfam" id="PF07670">
    <property type="entry name" value="Gate"/>
    <property type="match status" value="1"/>
</dbReference>
<dbReference type="InterPro" id="IPR011642">
    <property type="entry name" value="Gate_dom"/>
</dbReference>
<dbReference type="PANTHER" id="PTHR35793:SF2">
    <property type="entry name" value="INNER MEMBRANE PROTEIN YJIG"/>
    <property type="match status" value="1"/>
</dbReference>
<evidence type="ECO:0000259" key="2">
    <source>
        <dbReference type="Pfam" id="PF07670"/>
    </source>
</evidence>
<feature type="transmembrane region" description="Helical" evidence="1">
    <location>
        <begin position="116"/>
        <end position="139"/>
    </location>
</feature>
<dbReference type="GO" id="GO:0005886">
    <property type="term" value="C:plasma membrane"/>
    <property type="evidence" value="ECO:0007669"/>
    <property type="project" value="TreeGrafter"/>
</dbReference>
<organism evidence="3 4">
    <name type="scientific">Thermoclostridium caenicola</name>
    <dbReference type="NCBI Taxonomy" id="659425"/>
    <lineage>
        <taxon>Bacteria</taxon>
        <taxon>Bacillati</taxon>
        <taxon>Bacillota</taxon>
        <taxon>Clostridia</taxon>
        <taxon>Eubacteriales</taxon>
        <taxon>Oscillospiraceae</taxon>
        <taxon>Thermoclostridium</taxon>
    </lineage>
</organism>
<dbReference type="Proteomes" id="UP000324781">
    <property type="component" value="Unassembled WGS sequence"/>
</dbReference>
<dbReference type="AlphaFoldDB" id="A0A1M6C5N1"/>
<name>A0A1M6C5N1_9FIRM</name>
<feature type="transmembrane region" description="Helical" evidence="1">
    <location>
        <begin position="151"/>
        <end position="172"/>
    </location>
</feature>
<protein>
    <submittedName>
        <fullName evidence="3">Spore maturation protein B</fullName>
    </submittedName>
</protein>
<proteinExistence type="predicted"/>
<dbReference type="EMBL" id="FQZP01000004">
    <property type="protein sequence ID" value="SHI56054.1"/>
    <property type="molecule type" value="Genomic_DNA"/>
</dbReference>
<dbReference type="PANTHER" id="PTHR35793">
    <property type="entry name" value="INNER MEMBRANE PROTEIN YJIG"/>
    <property type="match status" value="1"/>
</dbReference>
<dbReference type="InterPro" id="IPR052549">
    <property type="entry name" value="SpmB"/>
</dbReference>
<reference evidence="3 4" key="1">
    <citation type="submission" date="2016-11" db="EMBL/GenBank/DDBJ databases">
        <authorList>
            <person name="Varghese N."/>
            <person name="Submissions S."/>
        </authorList>
    </citation>
    <scope>NUCLEOTIDE SEQUENCE [LARGE SCALE GENOMIC DNA]</scope>
    <source>
        <strain evidence="3 4">DSM 19027</strain>
    </source>
</reference>
<keyword evidence="1" id="KW-0812">Transmembrane</keyword>
<dbReference type="RefSeq" id="WP_149677719.1">
    <property type="nucleotide sequence ID" value="NZ_FQZP01000004.1"/>
</dbReference>
<sequence length="173" mass="18127">MMDFLSNAAIPAVVLLIVVTAYIRGVPVFDAFVEGAKEGARTAFDILPVMVGILAGVAVLNGSGLIDMLTGLLQKPAEAIGIPREILPLLLIRPFSGSASLGLFSEQITRVGPDTFLGRALSTIMGSSETVLYTLAVYFGAANVKNTRHAVAASLISSYAGMLAAIFICRIIE</sequence>
<evidence type="ECO:0000313" key="4">
    <source>
        <dbReference type="Proteomes" id="UP000324781"/>
    </source>
</evidence>
<keyword evidence="1" id="KW-1133">Transmembrane helix</keyword>